<dbReference type="Proteomes" id="UP000828390">
    <property type="component" value="Unassembled WGS sequence"/>
</dbReference>
<accession>A0A9D3YTR4</accession>
<evidence type="ECO:0000313" key="1">
    <source>
        <dbReference type="EMBL" id="KAH3706903.1"/>
    </source>
</evidence>
<gene>
    <name evidence="1" type="ORF">DPMN_066294</name>
</gene>
<name>A0A9D3YTR4_DREPO</name>
<keyword evidence="2" id="KW-1185">Reference proteome</keyword>
<reference evidence="1" key="2">
    <citation type="submission" date="2020-11" db="EMBL/GenBank/DDBJ databases">
        <authorList>
            <person name="McCartney M.A."/>
            <person name="Auch B."/>
            <person name="Kono T."/>
            <person name="Mallez S."/>
            <person name="Becker A."/>
            <person name="Gohl D.M."/>
            <person name="Silverstein K.A.T."/>
            <person name="Koren S."/>
            <person name="Bechman K.B."/>
            <person name="Herman A."/>
            <person name="Abrahante J.E."/>
            <person name="Garbe J."/>
        </authorList>
    </citation>
    <scope>NUCLEOTIDE SEQUENCE</scope>
    <source>
        <strain evidence="1">Duluth1</strain>
        <tissue evidence="1">Whole animal</tissue>
    </source>
</reference>
<organism evidence="1 2">
    <name type="scientific">Dreissena polymorpha</name>
    <name type="common">Zebra mussel</name>
    <name type="synonym">Mytilus polymorpha</name>
    <dbReference type="NCBI Taxonomy" id="45954"/>
    <lineage>
        <taxon>Eukaryota</taxon>
        <taxon>Metazoa</taxon>
        <taxon>Spiralia</taxon>
        <taxon>Lophotrochozoa</taxon>
        <taxon>Mollusca</taxon>
        <taxon>Bivalvia</taxon>
        <taxon>Autobranchia</taxon>
        <taxon>Heteroconchia</taxon>
        <taxon>Euheterodonta</taxon>
        <taxon>Imparidentia</taxon>
        <taxon>Neoheterodontei</taxon>
        <taxon>Myida</taxon>
        <taxon>Dreissenoidea</taxon>
        <taxon>Dreissenidae</taxon>
        <taxon>Dreissena</taxon>
    </lineage>
</organism>
<dbReference type="AlphaFoldDB" id="A0A9D3YTR4"/>
<dbReference type="EMBL" id="JAIWYP010000014">
    <property type="protein sequence ID" value="KAH3706903.1"/>
    <property type="molecule type" value="Genomic_DNA"/>
</dbReference>
<proteinExistence type="predicted"/>
<comment type="caution">
    <text evidence="1">The sequence shown here is derived from an EMBL/GenBank/DDBJ whole genome shotgun (WGS) entry which is preliminary data.</text>
</comment>
<reference evidence="1" key="1">
    <citation type="journal article" date="2019" name="bioRxiv">
        <title>The Genome of the Zebra Mussel, Dreissena polymorpha: A Resource for Invasive Species Research.</title>
        <authorList>
            <person name="McCartney M.A."/>
            <person name="Auch B."/>
            <person name="Kono T."/>
            <person name="Mallez S."/>
            <person name="Zhang Y."/>
            <person name="Obille A."/>
            <person name="Becker A."/>
            <person name="Abrahante J.E."/>
            <person name="Garbe J."/>
            <person name="Badalamenti J.P."/>
            <person name="Herman A."/>
            <person name="Mangelson H."/>
            <person name="Liachko I."/>
            <person name="Sullivan S."/>
            <person name="Sone E.D."/>
            <person name="Koren S."/>
            <person name="Silverstein K.A.T."/>
            <person name="Beckman K.B."/>
            <person name="Gohl D.M."/>
        </authorList>
    </citation>
    <scope>NUCLEOTIDE SEQUENCE</scope>
    <source>
        <strain evidence="1">Duluth1</strain>
        <tissue evidence="1">Whole animal</tissue>
    </source>
</reference>
<protein>
    <submittedName>
        <fullName evidence="1">Uncharacterized protein</fullName>
    </submittedName>
</protein>
<sequence length="221" mass="24941">MKTASPPVGNEIAPPSGGHVLQRTGTIFKLSLAIIKTNALTMFHEDLTINVTPRVITRKTALLPDGHIFQRTRIIFKPNQAIIETNVMTKFREELTINVTSRVLTGAFSPKLPRPLTGTILELSRHIIRTNVLTKFHEDLTKKRLLEKTAPPPGGHVFCNLPFHEDWIINFLTSYIIGKNLLTKFNEHQTINVACFVNKVKCRRRTTDDARQTKGDHKSSS</sequence>
<evidence type="ECO:0000313" key="2">
    <source>
        <dbReference type="Proteomes" id="UP000828390"/>
    </source>
</evidence>